<proteinExistence type="predicted"/>
<evidence type="ECO:0000313" key="2">
    <source>
        <dbReference type="EMBL" id="BAC82939.1"/>
    </source>
</evidence>
<feature type="region of interest" description="Disordered" evidence="1">
    <location>
        <begin position="116"/>
        <end position="203"/>
    </location>
</feature>
<dbReference type="EMBL" id="AP003742">
    <property type="protein sequence ID" value="BAC82939.1"/>
    <property type="molecule type" value="Genomic_DNA"/>
</dbReference>
<protein>
    <submittedName>
        <fullName evidence="2">Uncharacterized protein</fullName>
    </submittedName>
</protein>
<dbReference type="Proteomes" id="UP000000763">
    <property type="component" value="Chromosome 7"/>
</dbReference>
<gene>
    <name evidence="2" type="primary">OJ1118_D07.5</name>
</gene>
<accession>Q6ZLM1</accession>
<name>Q6ZLM1_ORYSJ</name>
<dbReference type="AlphaFoldDB" id="Q6ZLM1"/>
<sequence length="203" mass="21255">MMPGQRGGEALSALVAVRKSHQWASTSAAWMARGGGDGDGSRVLPPAGRTDWNTVLPPSAGEVEGEDSAPPRCLLSVFLGTVLDLLCRILYESVGKVLVSALILILQTTDRFQSNLAGDGSEKQQLLGDGTNSRHRGGAESSPSTSPADGGSTAFQSDLPAGGSARLPELPGGRPARRRCRYQRMGQRASRDIALVGSEARTD</sequence>
<organism evidence="2 3">
    <name type="scientific">Oryza sativa subsp. japonica</name>
    <name type="common">Rice</name>
    <dbReference type="NCBI Taxonomy" id="39947"/>
    <lineage>
        <taxon>Eukaryota</taxon>
        <taxon>Viridiplantae</taxon>
        <taxon>Streptophyta</taxon>
        <taxon>Embryophyta</taxon>
        <taxon>Tracheophyta</taxon>
        <taxon>Spermatophyta</taxon>
        <taxon>Magnoliopsida</taxon>
        <taxon>Liliopsida</taxon>
        <taxon>Poales</taxon>
        <taxon>Poaceae</taxon>
        <taxon>BOP clade</taxon>
        <taxon>Oryzoideae</taxon>
        <taxon>Oryzeae</taxon>
        <taxon>Oryzinae</taxon>
        <taxon>Oryza</taxon>
        <taxon>Oryza sativa</taxon>
    </lineage>
</organism>
<reference evidence="3" key="2">
    <citation type="journal article" date="2008" name="Nucleic Acids Res.">
        <title>The rice annotation project database (RAP-DB): 2008 update.</title>
        <authorList>
            <consortium name="The rice annotation project (RAP)"/>
        </authorList>
    </citation>
    <scope>GENOME REANNOTATION</scope>
    <source>
        <strain evidence="3">cv. Nipponbare</strain>
    </source>
</reference>
<evidence type="ECO:0000313" key="3">
    <source>
        <dbReference type="Proteomes" id="UP000000763"/>
    </source>
</evidence>
<evidence type="ECO:0000256" key="1">
    <source>
        <dbReference type="SAM" id="MobiDB-lite"/>
    </source>
</evidence>
<reference evidence="3" key="1">
    <citation type="journal article" date="2005" name="Nature">
        <title>The map-based sequence of the rice genome.</title>
        <authorList>
            <consortium name="International rice genome sequencing project (IRGSP)"/>
            <person name="Matsumoto T."/>
            <person name="Wu J."/>
            <person name="Kanamori H."/>
            <person name="Katayose Y."/>
            <person name="Fujisawa M."/>
            <person name="Namiki N."/>
            <person name="Mizuno H."/>
            <person name="Yamamoto K."/>
            <person name="Antonio B.A."/>
            <person name="Baba T."/>
            <person name="Sakata K."/>
            <person name="Nagamura Y."/>
            <person name="Aoki H."/>
            <person name="Arikawa K."/>
            <person name="Arita K."/>
            <person name="Bito T."/>
            <person name="Chiden Y."/>
            <person name="Fujitsuka N."/>
            <person name="Fukunaka R."/>
            <person name="Hamada M."/>
            <person name="Harada C."/>
            <person name="Hayashi A."/>
            <person name="Hijishita S."/>
            <person name="Honda M."/>
            <person name="Hosokawa S."/>
            <person name="Ichikawa Y."/>
            <person name="Idonuma A."/>
            <person name="Iijima M."/>
            <person name="Ikeda M."/>
            <person name="Ikeno M."/>
            <person name="Ito K."/>
            <person name="Ito S."/>
            <person name="Ito T."/>
            <person name="Ito Y."/>
            <person name="Ito Y."/>
            <person name="Iwabuchi A."/>
            <person name="Kamiya K."/>
            <person name="Karasawa W."/>
            <person name="Kurita K."/>
            <person name="Katagiri S."/>
            <person name="Kikuta A."/>
            <person name="Kobayashi H."/>
            <person name="Kobayashi N."/>
            <person name="Machita K."/>
            <person name="Maehara T."/>
            <person name="Masukawa M."/>
            <person name="Mizubayashi T."/>
            <person name="Mukai Y."/>
            <person name="Nagasaki H."/>
            <person name="Nagata Y."/>
            <person name="Naito S."/>
            <person name="Nakashima M."/>
            <person name="Nakama Y."/>
            <person name="Nakamichi Y."/>
            <person name="Nakamura M."/>
            <person name="Meguro A."/>
            <person name="Negishi M."/>
            <person name="Ohta I."/>
            <person name="Ohta T."/>
            <person name="Okamoto M."/>
            <person name="Ono N."/>
            <person name="Saji S."/>
            <person name="Sakaguchi M."/>
            <person name="Sakai K."/>
            <person name="Shibata M."/>
            <person name="Shimokawa T."/>
            <person name="Song J."/>
            <person name="Takazaki Y."/>
            <person name="Terasawa K."/>
            <person name="Tsugane M."/>
            <person name="Tsuji K."/>
            <person name="Ueda S."/>
            <person name="Waki K."/>
            <person name="Yamagata H."/>
            <person name="Yamamoto M."/>
            <person name="Yamamoto S."/>
            <person name="Yamane H."/>
            <person name="Yoshiki S."/>
            <person name="Yoshihara R."/>
            <person name="Yukawa K."/>
            <person name="Zhong H."/>
            <person name="Yano M."/>
            <person name="Yuan Q."/>
            <person name="Ouyang S."/>
            <person name="Liu J."/>
            <person name="Jones K.M."/>
            <person name="Gansberger K."/>
            <person name="Moffat K."/>
            <person name="Hill J."/>
            <person name="Bera J."/>
            <person name="Fadrosh D."/>
            <person name="Jin S."/>
            <person name="Johri S."/>
            <person name="Kim M."/>
            <person name="Overton L."/>
            <person name="Reardon M."/>
            <person name="Tsitrin T."/>
            <person name="Vuong H."/>
            <person name="Weaver B."/>
            <person name="Ciecko A."/>
            <person name="Tallon L."/>
            <person name="Jackson J."/>
            <person name="Pai G."/>
            <person name="Aken S.V."/>
            <person name="Utterback T."/>
            <person name="Reidmuller S."/>
            <person name="Feldblyum T."/>
            <person name="Hsiao J."/>
            <person name="Zismann V."/>
            <person name="Iobst S."/>
            <person name="de Vazeille A.R."/>
            <person name="Buell C.R."/>
            <person name="Ying K."/>
            <person name="Li Y."/>
            <person name="Lu T."/>
            <person name="Huang Y."/>
            <person name="Zhao Q."/>
            <person name="Feng Q."/>
            <person name="Zhang L."/>
            <person name="Zhu J."/>
            <person name="Weng Q."/>
            <person name="Mu J."/>
            <person name="Lu Y."/>
            <person name="Fan D."/>
            <person name="Liu Y."/>
            <person name="Guan J."/>
            <person name="Zhang Y."/>
            <person name="Yu S."/>
            <person name="Liu X."/>
            <person name="Zhang Y."/>
            <person name="Hong G."/>
            <person name="Han B."/>
            <person name="Choisne N."/>
            <person name="Demange N."/>
            <person name="Orjeda G."/>
            <person name="Samain S."/>
            <person name="Cattolico L."/>
            <person name="Pelletier E."/>
            <person name="Couloux A."/>
            <person name="Segurens B."/>
            <person name="Wincker P."/>
            <person name="D'Hont A."/>
            <person name="Scarpelli C."/>
            <person name="Weissenbach J."/>
            <person name="Salanoubat M."/>
            <person name="Quetier F."/>
            <person name="Yu Y."/>
            <person name="Kim H.R."/>
            <person name="Rambo T."/>
            <person name="Currie J."/>
            <person name="Collura K."/>
            <person name="Luo M."/>
            <person name="Yang T."/>
            <person name="Ammiraju J.S.S."/>
            <person name="Engler F."/>
            <person name="Soderlund C."/>
            <person name="Wing R.A."/>
            <person name="Palmer L.E."/>
            <person name="de la Bastide M."/>
            <person name="Spiegel L."/>
            <person name="Nascimento L."/>
            <person name="Zutavern T."/>
            <person name="O'Shaughnessy A."/>
            <person name="Dike S."/>
            <person name="Dedhia N."/>
            <person name="Preston R."/>
            <person name="Balija V."/>
            <person name="McCombie W.R."/>
            <person name="Chow T."/>
            <person name="Chen H."/>
            <person name="Chung M."/>
            <person name="Chen C."/>
            <person name="Shaw J."/>
            <person name="Wu H."/>
            <person name="Hsiao K."/>
            <person name="Chao Y."/>
            <person name="Chu M."/>
            <person name="Cheng C."/>
            <person name="Hour A."/>
            <person name="Lee P."/>
            <person name="Lin S."/>
            <person name="Lin Y."/>
            <person name="Liou J."/>
            <person name="Liu S."/>
            <person name="Hsing Y."/>
            <person name="Raghuvanshi S."/>
            <person name="Mohanty A."/>
            <person name="Bharti A.K."/>
            <person name="Gaur A."/>
            <person name="Gupta V."/>
            <person name="Kumar D."/>
            <person name="Ravi V."/>
            <person name="Vij S."/>
            <person name="Kapur A."/>
            <person name="Khurana P."/>
            <person name="Khurana P."/>
            <person name="Khurana J.P."/>
            <person name="Tyagi A.K."/>
            <person name="Gaikwad K."/>
            <person name="Singh A."/>
            <person name="Dalal V."/>
            <person name="Srivastava S."/>
            <person name="Dixit A."/>
            <person name="Pal A.K."/>
            <person name="Ghazi I.A."/>
            <person name="Yadav M."/>
            <person name="Pandit A."/>
            <person name="Bhargava A."/>
            <person name="Sureshbabu K."/>
            <person name="Batra K."/>
            <person name="Sharma T.R."/>
            <person name="Mohapatra T."/>
            <person name="Singh N.K."/>
            <person name="Messing J."/>
            <person name="Nelson A.B."/>
            <person name="Fuks G."/>
            <person name="Kavchok S."/>
            <person name="Keizer G."/>
            <person name="Linton E."/>
            <person name="Llaca V."/>
            <person name="Song R."/>
            <person name="Tanyolac B."/>
            <person name="Young S."/>
            <person name="Ho-Il K."/>
            <person name="Hahn J.H."/>
            <person name="Sangsakoo G."/>
            <person name="Vanavichit A."/>
            <person name="de Mattos Luiz.A.T."/>
            <person name="Zimmer P.D."/>
            <person name="Malone G."/>
            <person name="Dellagostin O."/>
            <person name="de Oliveira A.C."/>
            <person name="Bevan M."/>
            <person name="Bancroft I."/>
            <person name="Minx P."/>
            <person name="Cordum H."/>
            <person name="Wilson R."/>
            <person name="Cheng Z."/>
            <person name="Jin W."/>
            <person name="Jiang J."/>
            <person name="Leong S.A."/>
            <person name="Iwama H."/>
            <person name="Gojobori T."/>
            <person name="Itoh T."/>
            <person name="Niimura Y."/>
            <person name="Fujii Y."/>
            <person name="Habara T."/>
            <person name="Sakai H."/>
            <person name="Sato Y."/>
            <person name="Wilson G."/>
            <person name="Kumar K."/>
            <person name="McCouch S."/>
            <person name="Juretic N."/>
            <person name="Hoen D."/>
            <person name="Wright S."/>
            <person name="Bruskiewich R."/>
            <person name="Bureau T."/>
            <person name="Miyao A."/>
            <person name="Hirochika H."/>
            <person name="Nishikawa T."/>
            <person name="Kadowaki K."/>
            <person name="Sugiura M."/>
            <person name="Burr B."/>
            <person name="Sasaki T."/>
        </authorList>
    </citation>
    <scope>NUCLEOTIDE SEQUENCE [LARGE SCALE GENOMIC DNA]</scope>
    <source>
        <strain evidence="3">cv. Nipponbare</strain>
    </source>
</reference>